<evidence type="ECO:0000256" key="3">
    <source>
        <dbReference type="ARBA" id="ARBA00023125"/>
    </source>
</evidence>
<dbReference type="PROSITE" id="PS50977">
    <property type="entry name" value="HTH_TETR_2"/>
    <property type="match status" value="1"/>
</dbReference>
<evidence type="ECO:0000256" key="2">
    <source>
        <dbReference type="ARBA" id="ARBA00023015"/>
    </source>
</evidence>
<dbReference type="GO" id="GO:0000976">
    <property type="term" value="F:transcription cis-regulatory region binding"/>
    <property type="evidence" value="ECO:0007669"/>
    <property type="project" value="TreeGrafter"/>
</dbReference>
<dbReference type="InterPro" id="IPR001647">
    <property type="entry name" value="HTH_TetR"/>
</dbReference>
<sequence length="242" mass="25530">MPPLPPALETALASRVGAAPKRERTRRQLLLAAMQVYRQRGVAGATLQDIAAGAGVASGTVYNYFQTREEVAQQVATWLADTLCQRISESYASVKRGVERMAIGNRRYMWLAAESPEWALLLLEVGAAVPALAQTVHDYALADLRLGIRQKSFRPVSEAAAMDVINGSVSSAMASIARGHAPKGHASAVAASVLRALGVDAQEAVAVASLPLPDFPMQAAGELPGDAPPVRSRAARKGTRAP</sequence>
<name>A0A931H8F4_9BURK</name>
<comment type="caution">
    <text evidence="8">The sequence shown here is derived from an EMBL/GenBank/DDBJ whole genome shotgun (WGS) entry which is preliminary data.</text>
</comment>
<evidence type="ECO:0000313" key="8">
    <source>
        <dbReference type="EMBL" id="MBG9390448.1"/>
    </source>
</evidence>
<dbReference type="AlphaFoldDB" id="A0A931H8F4"/>
<dbReference type="PANTHER" id="PTHR30055:SF175">
    <property type="entry name" value="HTH-TYPE TRANSCRIPTIONAL REPRESSOR KSTR2"/>
    <property type="match status" value="1"/>
</dbReference>
<accession>A0A931H8F4</accession>
<feature type="domain" description="HTH tetR-type" evidence="7">
    <location>
        <begin position="23"/>
        <end position="83"/>
    </location>
</feature>
<dbReference type="Gene3D" id="1.10.357.10">
    <property type="entry name" value="Tetracycline Repressor, domain 2"/>
    <property type="match status" value="1"/>
</dbReference>
<organism evidence="8 9">
    <name type="scientific">Caenimonas aquaedulcis</name>
    <dbReference type="NCBI Taxonomy" id="2793270"/>
    <lineage>
        <taxon>Bacteria</taxon>
        <taxon>Pseudomonadati</taxon>
        <taxon>Pseudomonadota</taxon>
        <taxon>Betaproteobacteria</taxon>
        <taxon>Burkholderiales</taxon>
        <taxon>Comamonadaceae</taxon>
        <taxon>Caenimonas</taxon>
    </lineage>
</organism>
<gene>
    <name evidence="8" type="ORF">I5803_20630</name>
</gene>
<dbReference type="InterPro" id="IPR049513">
    <property type="entry name" value="TetR_C_40"/>
</dbReference>
<protein>
    <submittedName>
        <fullName evidence="8">TetR/AcrR family transcriptional regulator</fullName>
    </submittedName>
</protein>
<dbReference type="Proteomes" id="UP000651050">
    <property type="component" value="Unassembled WGS sequence"/>
</dbReference>
<proteinExistence type="predicted"/>
<evidence type="ECO:0000313" key="9">
    <source>
        <dbReference type="Proteomes" id="UP000651050"/>
    </source>
</evidence>
<dbReference type="InterPro" id="IPR050109">
    <property type="entry name" value="HTH-type_TetR-like_transc_reg"/>
</dbReference>
<dbReference type="PRINTS" id="PR00455">
    <property type="entry name" value="HTHTETR"/>
</dbReference>
<dbReference type="Pfam" id="PF00440">
    <property type="entry name" value="TetR_N"/>
    <property type="match status" value="1"/>
</dbReference>
<dbReference type="PANTHER" id="PTHR30055">
    <property type="entry name" value="HTH-TYPE TRANSCRIPTIONAL REGULATOR RUTR"/>
    <property type="match status" value="1"/>
</dbReference>
<feature type="DNA-binding region" description="H-T-H motif" evidence="5">
    <location>
        <begin position="46"/>
        <end position="65"/>
    </location>
</feature>
<keyword evidence="4" id="KW-0804">Transcription</keyword>
<reference evidence="8" key="1">
    <citation type="submission" date="2020-11" db="EMBL/GenBank/DDBJ databases">
        <title>Bacterial whole genome sequence for Caenimonas sp. DR4.4.</title>
        <authorList>
            <person name="Le V."/>
            <person name="Ko S.-R."/>
            <person name="Ahn C.-Y."/>
            <person name="Oh H.-M."/>
        </authorList>
    </citation>
    <scope>NUCLEOTIDE SEQUENCE</scope>
    <source>
        <strain evidence="8">DR4.4</strain>
    </source>
</reference>
<keyword evidence="2" id="KW-0805">Transcription regulation</keyword>
<evidence type="ECO:0000256" key="1">
    <source>
        <dbReference type="ARBA" id="ARBA00022491"/>
    </source>
</evidence>
<evidence type="ECO:0000256" key="6">
    <source>
        <dbReference type="SAM" id="MobiDB-lite"/>
    </source>
</evidence>
<feature type="region of interest" description="Disordered" evidence="6">
    <location>
        <begin position="218"/>
        <end position="242"/>
    </location>
</feature>
<feature type="compositionally biased region" description="Basic residues" evidence="6">
    <location>
        <begin position="233"/>
        <end position="242"/>
    </location>
</feature>
<dbReference type="GO" id="GO:0003700">
    <property type="term" value="F:DNA-binding transcription factor activity"/>
    <property type="evidence" value="ECO:0007669"/>
    <property type="project" value="TreeGrafter"/>
</dbReference>
<dbReference type="SUPFAM" id="SSF46689">
    <property type="entry name" value="Homeodomain-like"/>
    <property type="match status" value="1"/>
</dbReference>
<keyword evidence="9" id="KW-1185">Reference proteome</keyword>
<keyword evidence="1" id="KW-0678">Repressor</keyword>
<evidence type="ECO:0000256" key="5">
    <source>
        <dbReference type="PROSITE-ProRule" id="PRU00335"/>
    </source>
</evidence>
<dbReference type="InterPro" id="IPR009057">
    <property type="entry name" value="Homeodomain-like_sf"/>
</dbReference>
<evidence type="ECO:0000259" key="7">
    <source>
        <dbReference type="PROSITE" id="PS50977"/>
    </source>
</evidence>
<dbReference type="RefSeq" id="WP_196988187.1">
    <property type="nucleotide sequence ID" value="NZ_JADWYS010000001.1"/>
</dbReference>
<keyword evidence="3 5" id="KW-0238">DNA-binding</keyword>
<dbReference type="Pfam" id="PF21306">
    <property type="entry name" value="TetR_C_40"/>
    <property type="match status" value="1"/>
</dbReference>
<dbReference type="EMBL" id="JADWYS010000001">
    <property type="protein sequence ID" value="MBG9390448.1"/>
    <property type="molecule type" value="Genomic_DNA"/>
</dbReference>
<evidence type="ECO:0000256" key="4">
    <source>
        <dbReference type="ARBA" id="ARBA00023163"/>
    </source>
</evidence>